<comment type="caution">
    <text evidence="1">The sequence shown here is derived from an EMBL/GenBank/DDBJ whole genome shotgun (WGS) entry which is preliminary data.</text>
</comment>
<dbReference type="RefSeq" id="WP_179457167.1">
    <property type="nucleotide sequence ID" value="NZ_BAAAPX010000001.1"/>
</dbReference>
<accession>A0A852T1W6</accession>
<dbReference type="Proteomes" id="UP000589620">
    <property type="component" value="Unassembled WGS sequence"/>
</dbReference>
<sequence length="107" mass="11351">MTDTPVASFELLAAQLLEDPDLDVSVTATGLHVHGRLFAYLDGTDLVVDLPTDRADDLIGREVASAVPAGRSEAKGAWVRIADSEDWPELAGESHQFVGEPAVGHDS</sequence>
<organism evidence="1 2">
    <name type="scientific">Leifsonia soli</name>
    <dbReference type="NCBI Taxonomy" id="582665"/>
    <lineage>
        <taxon>Bacteria</taxon>
        <taxon>Bacillati</taxon>
        <taxon>Actinomycetota</taxon>
        <taxon>Actinomycetes</taxon>
        <taxon>Micrococcales</taxon>
        <taxon>Microbacteriaceae</taxon>
        <taxon>Leifsonia</taxon>
    </lineage>
</organism>
<keyword evidence="2" id="KW-1185">Reference proteome</keyword>
<evidence type="ECO:0000313" key="1">
    <source>
        <dbReference type="EMBL" id="NYD75147.1"/>
    </source>
</evidence>
<gene>
    <name evidence="1" type="ORF">BJ963_002666</name>
</gene>
<protein>
    <recommendedName>
        <fullName evidence="3">TfoX N-terminal domain-containing protein</fullName>
    </recommendedName>
</protein>
<reference evidence="1 2" key="1">
    <citation type="submission" date="2020-07" db="EMBL/GenBank/DDBJ databases">
        <title>Sequencing the genomes of 1000 actinobacteria strains.</title>
        <authorList>
            <person name="Klenk H.-P."/>
        </authorList>
    </citation>
    <scope>NUCLEOTIDE SEQUENCE [LARGE SCALE GENOMIC DNA]</scope>
    <source>
        <strain evidence="1 2">DSM 23871</strain>
    </source>
</reference>
<dbReference type="EMBL" id="JACCBJ010000001">
    <property type="protein sequence ID" value="NYD75147.1"/>
    <property type="molecule type" value="Genomic_DNA"/>
</dbReference>
<evidence type="ECO:0008006" key="3">
    <source>
        <dbReference type="Google" id="ProtNLM"/>
    </source>
</evidence>
<dbReference type="AlphaFoldDB" id="A0A852T1W6"/>
<proteinExistence type="predicted"/>
<evidence type="ECO:0000313" key="2">
    <source>
        <dbReference type="Proteomes" id="UP000589620"/>
    </source>
</evidence>
<name>A0A852T1W6_9MICO</name>